<gene>
    <name evidence="2" type="ORF">D1224_02925</name>
</gene>
<dbReference type="PANTHER" id="PTHR43464">
    <property type="entry name" value="METHYLTRANSFERASE"/>
    <property type="match status" value="1"/>
</dbReference>
<organism evidence="2 3">
    <name type="scientific">Henriciella barbarensis</name>
    <dbReference type="NCBI Taxonomy" id="86342"/>
    <lineage>
        <taxon>Bacteria</taxon>
        <taxon>Pseudomonadati</taxon>
        <taxon>Pseudomonadota</taxon>
        <taxon>Alphaproteobacteria</taxon>
        <taxon>Hyphomonadales</taxon>
        <taxon>Hyphomonadaceae</taxon>
        <taxon>Henriciella</taxon>
    </lineage>
</organism>
<dbReference type="CDD" id="cd02440">
    <property type="entry name" value="AdoMet_MTases"/>
    <property type="match status" value="1"/>
</dbReference>
<dbReference type="Gene3D" id="3.40.50.150">
    <property type="entry name" value="Vaccinia Virus protein VP39"/>
    <property type="match status" value="1"/>
</dbReference>
<dbReference type="PANTHER" id="PTHR43464:SF83">
    <property type="entry name" value="MALONYL-[ACYL-CARRIER PROTEIN] O-METHYLTRANSFERASE"/>
    <property type="match status" value="1"/>
</dbReference>
<dbReference type="OrthoDB" id="9792690at2"/>
<dbReference type="InterPro" id="IPR029063">
    <property type="entry name" value="SAM-dependent_MTases_sf"/>
</dbReference>
<evidence type="ECO:0000259" key="1">
    <source>
        <dbReference type="Pfam" id="PF08241"/>
    </source>
</evidence>
<reference evidence="2 3" key="1">
    <citation type="submission" date="2018-08" db="EMBL/GenBank/DDBJ databases">
        <title>Henriciella mobilis sp. nov., isolated from seawater.</title>
        <authorList>
            <person name="Cheng H."/>
            <person name="Wu Y.-H."/>
            <person name="Xu X.-W."/>
            <person name="Guo L.-L."/>
        </authorList>
    </citation>
    <scope>NUCLEOTIDE SEQUENCE [LARGE SCALE GENOMIC DNA]</scope>
    <source>
        <strain evidence="2 3">CCUG66934</strain>
    </source>
</reference>
<dbReference type="Pfam" id="PF08241">
    <property type="entry name" value="Methyltransf_11"/>
    <property type="match status" value="1"/>
</dbReference>
<name>A0A399R4Q6_9PROT</name>
<protein>
    <submittedName>
        <fullName evidence="2">Class I SAM-dependent methyltransferase</fullName>
    </submittedName>
</protein>
<sequence length="261" mass="29232">MASDRAALPLAYGRGESEPMLTARLQHLGLSAGDRVLDLGCGEGRHVHGLYMIGGLEIDGIDLDAEALEKAEVGLSSLPPPRGSDDGVARFAQGDATALMFEDNTFDAVICSEVLEHLPDYHAAIAEIRRVLKPGGGLCISVPRAWPERICWHLAPPPDGYPFQPGGHIRIFDKVDLKISIERKGFRMVRRHYAHGLHAPLWWLKCAFWARRDDHPWVKTYHRFLVWDIMKRPPLTRVLDALLTPVMGKSLVMYFEKEGKL</sequence>
<proteinExistence type="predicted"/>
<dbReference type="InterPro" id="IPR013216">
    <property type="entry name" value="Methyltransf_11"/>
</dbReference>
<dbReference type="Proteomes" id="UP000265431">
    <property type="component" value="Unassembled WGS sequence"/>
</dbReference>
<dbReference type="EMBL" id="QWGB01000005">
    <property type="protein sequence ID" value="RIJ24682.1"/>
    <property type="molecule type" value="Genomic_DNA"/>
</dbReference>
<comment type="caution">
    <text evidence="2">The sequence shown here is derived from an EMBL/GenBank/DDBJ whole genome shotgun (WGS) entry which is preliminary data.</text>
</comment>
<dbReference type="GO" id="GO:0008757">
    <property type="term" value="F:S-adenosylmethionine-dependent methyltransferase activity"/>
    <property type="evidence" value="ECO:0007669"/>
    <property type="project" value="InterPro"/>
</dbReference>
<keyword evidence="2" id="KW-0808">Transferase</keyword>
<accession>A0A399R4Q6</accession>
<feature type="domain" description="Methyltransferase type 11" evidence="1">
    <location>
        <begin position="37"/>
        <end position="139"/>
    </location>
</feature>
<dbReference type="GO" id="GO:0032259">
    <property type="term" value="P:methylation"/>
    <property type="evidence" value="ECO:0007669"/>
    <property type="project" value="UniProtKB-KW"/>
</dbReference>
<keyword evidence="3" id="KW-1185">Reference proteome</keyword>
<evidence type="ECO:0000313" key="2">
    <source>
        <dbReference type="EMBL" id="RIJ24682.1"/>
    </source>
</evidence>
<evidence type="ECO:0000313" key="3">
    <source>
        <dbReference type="Proteomes" id="UP000265431"/>
    </source>
</evidence>
<dbReference type="AlphaFoldDB" id="A0A399R4Q6"/>
<keyword evidence="2" id="KW-0489">Methyltransferase</keyword>
<dbReference type="SUPFAM" id="SSF53335">
    <property type="entry name" value="S-adenosyl-L-methionine-dependent methyltransferases"/>
    <property type="match status" value="1"/>
</dbReference>